<dbReference type="PANTHER" id="PTHR33279:SF6">
    <property type="entry name" value="SULFUR CARRIER PROTEIN YEDF-RELATED"/>
    <property type="match status" value="1"/>
</dbReference>
<gene>
    <name evidence="3" type="primary">yedF</name>
    <name evidence="3" type="ORF">AB8U03_07325</name>
</gene>
<evidence type="ECO:0000313" key="4">
    <source>
        <dbReference type="Proteomes" id="UP001564657"/>
    </source>
</evidence>
<dbReference type="Pfam" id="PF01206">
    <property type="entry name" value="TusA"/>
    <property type="match status" value="1"/>
</dbReference>
<evidence type="ECO:0000313" key="3">
    <source>
        <dbReference type="EMBL" id="MEY8000010.1"/>
    </source>
</evidence>
<dbReference type="InterPro" id="IPR036868">
    <property type="entry name" value="TusA-like_sf"/>
</dbReference>
<dbReference type="Pfam" id="PF02635">
    <property type="entry name" value="DsrE"/>
    <property type="match status" value="1"/>
</dbReference>
<dbReference type="Proteomes" id="UP001564657">
    <property type="component" value="Unassembled WGS sequence"/>
</dbReference>
<keyword evidence="4" id="KW-1185">Reference proteome</keyword>
<comment type="caution">
    <text evidence="3">The sequence shown here is derived from an EMBL/GenBank/DDBJ whole genome shotgun (WGS) entry which is preliminary data.</text>
</comment>
<feature type="domain" description="UPF0033" evidence="2">
    <location>
        <begin position="5"/>
        <end position="29"/>
    </location>
</feature>
<reference evidence="3 4" key="1">
    <citation type="submission" date="2024-08" db="EMBL/GenBank/DDBJ databases">
        <title>Clostridium lapicellarii sp. nov., and Clostridium renhuaiense sp. nov., two species isolated from the mud in a fermentation cellar used for producing sauce-flavour Chinese liquors.</title>
        <authorList>
            <person name="Yang F."/>
            <person name="Wang H."/>
            <person name="Chen L.Q."/>
            <person name="Zhou N."/>
            <person name="Lu J.J."/>
            <person name="Pu X.X."/>
            <person name="Wan B."/>
            <person name="Wang L."/>
            <person name="Liu S.J."/>
        </authorList>
    </citation>
    <scope>NUCLEOTIDE SEQUENCE [LARGE SCALE GENOMIC DNA]</scope>
    <source>
        <strain evidence="3 4">MT-5</strain>
    </source>
</reference>
<dbReference type="InterPro" id="IPR019870">
    <property type="entry name" value="Se_metab_YedF"/>
</dbReference>
<evidence type="ECO:0000259" key="2">
    <source>
        <dbReference type="PROSITE" id="PS01148"/>
    </source>
</evidence>
<evidence type="ECO:0000256" key="1">
    <source>
        <dbReference type="ARBA" id="ARBA00008984"/>
    </source>
</evidence>
<dbReference type="PROSITE" id="PS01148">
    <property type="entry name" value="UPF0033"/>
    <property type="match status" value="1"/>
</dbReference>
<organism evidence="3 4">
    <name type="scientific">Clostridium moutaii</name>
    <dbReference type="NCBI Taxonomy" id="3240932"/>
    <lineage>
        <taxon>Bacteria</taxon>
        <taxon>Bacillati</taxon>
        <taxon>Bacillota</taxon>
        <taxon>Clostridia</taxon>
        <taxon>Eubacteriales</taxon>
        <taxon>Clostridiaceae</taxon>
        <taxon>Clostridium</taxon>
    </lineage>
</organism>
<dbReference type="CDD" id="cd03421">
    <property type="entry name" value="SirA_like_N"/>
    <property type="match status" value="1"/>
</dbReference>
<protein>
    <submittedName>
        <fullName evidence="3">Sulfurtransferase-like selenium metabolism protein YedF</fullName>
    </submittedName>
</protein>
<dbReference type="SUPFAM" id="SSF64307">
    <property type="entry name" value="SirA-like"/>
    <property type="match status" value="1"/>
</dbReference>
<dbReference type="InterPro" id="IPR001455">
    <property type="entry name" value="TusA-like"/>
</dbReference>
<dbReference type="RefSeq" id="WP_369703897.1">
    <property type="nucleotide sequence ID" value="NZ_JBGEWD010000005.1"/>
</dbReference>
<dbReference type="SUPFAM" id="SSF75169">
    <property type="entry name" value="DsrEFH-like"/>
    <property type="match status" value="1"/>
</dbReference>
<accession>A0ABV4BNC1</accession>
<proteinExistence type="inferred from homology"/>
<dbReference type="PANTHER" id="PTHR33279">
    <property type="entry name" value="SULFUR CARRIER PROTEIN YEDF-RELATED"/>
    <property type="match status" value="1"/>
</dbReference>
<dbReference type="NCBIfam" id="TIGR03527">
    <property type="entry name" value="selenium_YedF"/>
    <property type="match status" value="1"/>
</dbReference>
<dbReference type="InterPro" id="IPR027396">
    <property type="entry name" value="DsrEFH-like"/>
</dbReference>
<dbReference type="InterPro" id="IPR003787">
    <property type="entry name" value="Sulphur_relay_DsrE/F-like"/>
</dbReference>
<dbReference type="Gene3D" id="3.30.110.40">
    <property type="entry name" value="TusA-like domain"/>
    <property type="match status" value="1"/>
</dbReference>
<dbReference type="EMBL" id="JBGEWD010000005">
    <property type="protein sequence ID" value="MEY8000010.1"/>
    <property type="molecule type" value="Genomic_DNA"/>
</dbReference>
<sequence length="193" mass="21246">MEHIIDCKGLKCPQPVINTKKYFDSIKEGTATVIVDNDVSKSNLLKFAKSNGFASEAKQKNNLYYITIVKNVNDCKTITADDKELTIVISNNKLGLGNDELGAVLIKSYLYALTESSNLPTNLIFLNGGVKLTVEGSDSIDNLKLLEEKGVNIYSCGTCLDFYGLKEKLIVGEITNMYSIVEKMNSSDNTIKL</sequence>
<comment type="similarity">
    <text evidence="1">Belongs to the sulfur carrier protein TusA family.</text>
</comment>
<name>A0ABV4BNC1_9CLOT</name>